<dbReference type="PROSITE" id="PS00018">
    <property type="entry name" value="EF_HAND_1"/>
    <property type="match status" value="1"/>
</dbReference>
<keyword evidence="2" id="KW-1185">Reference proteome</keyword>
<evidence type="ECO:0000313" key="1">
    <source>
        <dbReference type="EMBL" id="KZE79489.1"/>
    </source>
</evidence>
<proteinExistence type="predicted"/>
<protein>
    <recommendedName>
        <fullName evidence="3">EF-hand domain-containing protein</fullName>
    </recommendedName>
</protein>
<dbReference type="RefSeq" id="WP_038987808.1">
    <property type="nucleotide sequence ID" value="NZ_JWJO01000065.1"/>
</dbReference>
<dbReference type="EMBL" id="LQNU01000060">
    <property type="protein sequence ID" value="KZE79489.1"/>
    <property type="molecule type" value="Genomic_DNA"/>
</dbReference>
<evidence type="ECO:0008006" key="3">
    <source>
        <dbReference type="Google" id="ProtNLM"/>
    </source>
</evidence>
<sequence length="395" mass="44261">MNRLFTVLGLTFIGLIAANCSKDDGNNGPTVVNLRDRKEVREENAKQIEDFIDNNYLIIDGDNVSFDSLTSPKNKDNSKLPLRKDPRIKIEYEDITSDNYEYEAYRLSNGNTSLKFTKPKDTLSYKVAYFIVPDANNNKQLGEGDLISTIDSVFVKTKMTSLKNEVATDNGIIGSYYSFPITLKEFGYLSQGGGSGLIPEQLRTGERQILTKLRTATDIKVGANGIPTYKPGSAGRIIAIIPSGLGMFNAGYGSKVKAYHPHIMDMTLISKRERDHDGDGILSKYEAEKVMKKSAELNRALTDQELLDLKLTIHDYFAFDTDGDGVPNFLDDDDDGDGVLTKTELQHKDEGATKYITLPYYDARLKTCSDIFRYLEKSCFPDQKDGEIIWPQKKK</sequence>
<evidence type="ECO:0000313" key="2">
    <source>
        <dbReference type="Proteomes" id="UP000076630"/>
    </source>
</evidence>
<dbReference type="AlphaFoldDB" id="A0A161S4E9"/>
<dbReference type="InterPro" id="IPR018247">
    <property type="entry name" value="EF_Hand_1_Ca_BS"/>
</dbReference>
<organism evidence="1 2">
    <name type="scientific">Myroides marinus</name>
    <dbReference type="NCBI Taxonomy" id="703342"/>
    <lineage>
        <taxon>Bacteria</taxon>
        <taxon>Pseudomonadati</taxon>
        <taxon>Bacteroidota</taxon>
        <taxon>Flavobacteriia</taxon>
        <taxon>Flavobacteriales</taxon>
        <taxon>Flavobacteriaceae</taxon>
        <taxon>Myroides</taxon>
    </lineage>
</organism>
<dbReference type="OrthoDB" id="1424215at2"/>
<reference evidence="1 2" key="1">
    <citation type="submission" date="2016-01" db="EMBL/GenBank/DDBJ databases">
        <title>Whole genome sequencing of Myroides marinus L41.</title>
        <authorList>
            <person name="Hong K.W."/>
        </authorList>
    </citation>
    <scope>NUCLEOTIDE SEQUENCE [LARGE SCALE GENOMIC DNA]</scope>
    <source>
        <strain evidence="1 2">L41</strain>
    </source>
</reference>
<name>A0A161S4E9_9FLAO</name>
<comment type="caution">
    <text evidence="1">The sequence shown here is derived from an EMBL/GenBank/DDBJ whole genome shotgun (WGS) entry which is preliminary data.</text>
</comment>
<accession>A0A161S4E9</accession>
<dbReference type="Proteomes" id="UP000076630">
    <property type="component" value="Unassembled WGS sequence"/>
</dbReference>
<gene>
    <name evidence="1" type="ORF">AV926_11750</name>
</gene>